<dbReference type="STRING" id="1009370.ALO_20542"/>
<feature type="transmembrane region" description="Helical" evidence="2">
    <location>
        <begin position="94"/>
        <end position="117"/>
    </location>
</feature>
<keyword evidence="2" id="KW-0812">Transmembrane</keyword>
<keyword evidence="5" id="KW-1185">Reference proteome</keyword>
<feature type="transmembrane region" description="Helical" evidence="2">
    <location>
        <begin position="7"/>
        <end position="23"/>
    </location>
</feature>
<reference evidence="4 5" key="1">
    <citation type="journal article" date="2011" name="EMBO J.">
        <title>Structural diversity of bacterial flagellar motors.</title>
        <authorList>
            <person name="Chen S."/>
            <person name="Beeby M."/>
            <person name="Murphy G.E."/>
            <person name="Leadbetter J.R."/>
            <person name="Hendrixson D.R."/>
            <person name="Briegel A."/>
            <person name="Li Z."/>
            <person name="Shi J."/>
            <person name="Tocheva E.I."/>
            <person name="Muller A."/>
            <person name="Dobro M.J."/>
            <person name="Jensen G.J."/>
        </authorList>
    </citation>
    <scope>NUCLEOTIDE SEQUENCE [LARGE SCALE GENOMIC DNA]</scope>
    <source>
        <strain evidence="4 5">DSM 6540</strain>
    </source>
</reference>
<protein>
    <submittedName>
        <fullName evidence="4">Type II secretory pathway, prepilin signal peptidase PulO and related peptidases</fullName>
    </submittedName>
</protein>
<comment type="similarity">
    <text evidence="1">Belongs to the peptidase A24 family.</text>
</comment>
<keyword evidence="2" id="KW-0472">Membrane</keyword>
<dbReference type="InterPro" id="IPR050882">
    <property type="entry name" value="Prepilin_peptidase/N-MTase"/>
</dbReference>
<keyword evidence="2" id="KW-1133">Transmembrane helix</keyword>
<feature type="transmembrane region" description="Helical" evidence="2">
    <location>
        <begin position="129"/>
        <end position="152"/>
    </location>
</feature>
<proteinExistence type="inferred from homology"/>
<accession>F7NPR1</accession>
<evidence type="ECO:0000313" key="5">
    <source>
        <dbReference type="Proteomes" id="UP000003240"/>
    </source>
</evidence>
<dbReference type="GO" id="GO:0005886">
    <property type="term" value="C:plasma membrane"/>
    <property type="evidence" value="ECO:0007669"/>
    <property type="project" value="TreeGrafter"/>
</dbReference>
<dbReference type="Pfam" id="PF01478">
    <property type="entry name" value="Peptidase_A24"/>
    <property type="match status" value="1"/>
</dbReference>
<organism evidence="4 5">
    <name type="scientific">Acetonema longum DSM 6540</name>
    <dbReference type="NCBI Taxonomy" id="1009370"/>
    <lineage>
        <taxon>Bacteria</taxon>
        <taxon>Bacillati</taxon>
        <taxon>Bacillota</taxon>
        <taxon>Negativicutes</taxon>
        <taxon>Acetonemataceae</taxon>
        <taxon>Acetonema</taxon>
    </lineage>
</organism>
<feature type="domain" description="Prepilin type IV endopeptidase peptidase" evidence="3">
    <location>
        <begin position="12"/>
        <end position="112"/>
    </location>
</feature>
<dbReference type="PANTHER" id="PTHR30487:SF0">
    <property type="entry name" value="PREPILIN LEADER PEPTIDASE_N-METHYLTRANSFERASE-RELATED"/>
    <property type="match status" value="1"/>
</dbReference>
<evidence type="ECO:0000259" key="3">
    <source>
        <dbReference type="Pfam" id="PF01478"/>
    </source>
</evidence>
<feature type="transmembrane region" description="Helical" evidence="2">
    <location>
        <begin position="55"/>
        <end position="74"/>
    </location>
</feature>
<gene>
    <name evidence="4" type="ORF">ALO_20542</name>
</gene>
<dbReference type="PANTHER" id="PTHR30487">
    <property type="entry name" value="TYPE 4 PREPILIN-LIKE PROTEINS LEADER PEPTIDE-PROCESSING ENZYME"/>
    <property type="match status" value="1"/>
</dbReference>
<dbReference type="InterPro" id="IPR000045">
    <property type="entry name" value="Prepilin_IV_endopep_pep"/>
</dbReference>
<evidence type="ECO:0000256" key="2">
    <source>
        <dbReference type="SAM" id="Phobius"/>
    </source>
</evidence>
<evidence type="ECO:0000313" key="4">
    <source>
        <dbReference type="EMBL" id="EGO61902.1"/>
    </source>
</evidence>
<comment type="caution">
    <text evidence="4">The sequence shown here is derived from an EMBL/GenBank/DDBJ whole genome shotgun (WGS) entry which is preliminary data.</text>
</comment>
<dbReference type="RefSeq" id="WP_004099601.1">
    <property type="nucleotide sequence ID" value="NZ_AFGF01000269.1"/>
</dbReference>
<dbReference type="Proteomes" id="UP000003240">
    <property type="component" value="Unassembled WGS sequence"/>
</dbReference>
<dbReference type="OrthoDB" id="9789291at2"/>
<dbReference type="EMBL" id="AFGF01000269">
    <property type="protein sequence ID" value="EGO61902.1"/>
    <property type="molecule type" value="Genomic_DNA"/>
</dbReference>
<dbReference type="eggNOG" id="COG1989">
    <property type="taxonomic scope" value="Bacteria"/>
</dbReference>
<dbReference type="GO" id="GO:0004190">
    <property type="term" value="F:aspartic-type endopeptidase activity"/>
    <property type="evidence" value="ECO:0007669"/>
    <property type="project" value="InterPro"/>
</dbReference>
<name>F7NPR1_9FIRM</name>
<evidence type="ECO:0000256" key="1">
    <source>
        <dbReference type="ARBA" id="ARBA00005801"/>
    </source>
</evidence>
<dbReference type="GO" id="GO:0006465">
    <property type="term" value="P:signal peptide processing"/>
    <property type="evidence" value="ECO:0007669"/>
    <property type="project" value="TreeGrafter"/>
</dbReference>
<sequence>MTEYIPFCRTALFVYFGLIISYTDYKQQLIFNKTLLWMFVAGIIFNFSAVGLKDCLLSVLTGGGILMAVFLASHGKMGMGDIKLAMALGVWLDWQAQIVGLFMAFVFGGLAGMTLYMAGKKSLTDAIPFGPFMMLGAFISHLYGKLILQWYLSLWYL</sequence>
<feature type="transmembrane region" description="Helical" evidence="2">
    <location>
        <begin position="29"/>
        <end position="48"/>
    </location>
</feature>
<dbReference type="AlphaFoldDB" id="F7NPR1"/>
<dbReference type="Gene3D" id="1.20.120.1220">
    <property type="match status" value="1"/>
</dbReference>